<evidence type="ECO:0000256" key="4">
    <source>
        <dbReference type="PROSITE-ProRule" id="PRU00433"/>
    </source>
</evidence>
<dbReference type="OrthoDB" id="9791344at2"/>
<evidence type="ECO:0000256" key="1">
    <source>
        <dbReference type="ARBA" id="ARBA00022617"/>
    </source>
</evidence>
<dbReference type="GO" id="GO:0009055">
    <property type="term" value="F:electron transfer activity"/>
    <property type="evidence" value="ECO:0007669"/>
    <property type="project" value="InterPro"/>
</dbReference>
<evidence type="ECO:0000259" key="6">
    <source>
        <dbReference type="PROSITE" id="PS51007"/>
    </source>
</evidence>
<keyword evidence="2 4" id="KW-0479">Metal-binding</keyword>
<feature type="signal peptide" evidence="5">
    <location>
        <begin position="1"/>
        <end position="19"/>
    </location>
</feature>
<evidence type="ECO:0000313" key="8">
    <source>
        <dbReference type="Proteomes" id="UP000182719"/>
    </source>
</evidence>
<dbReference type="Gene3D" id="1.10.760.10">
    <property type="entry name" value="Cytochrome c-like domain"/>
    <property type="match status" value="1"/>
</dbReference>
<dbReference type="Pfam" id="PF13442">
    <property type="entry name" value="Cytochrome_CBB3"/>
    <property type="match status" value="1"/>
</dbReference>
<dbReference type="GO" id="GO:0020037">
    <property type="term" value="F:heme binding"/>
    <property type="evidence" value="ECO:0007669"/>
    <property type="project" value="InterPro"/>
</dbReference>
<dbReference type="InterPro" id="IPR036909">
    <property type="entry name" value="Cyt_c-like_dom_sf"/>
</dbReference>
<keyword evidence="1 4" id="KW-0349">Heme</keyword>
<organism evidence="7 8">
    <name type="scientific">Stigmatella aurantiaca</name>
    <dbReference type="NCBI Taxonomy" id="41"/>
    <lineage>
        <taxon>Bacteria</taxon>
        <taxon>Pseudomonadati</taxon>
        <taxon>Myxococcota</taxon>
        <taxon>Myxococcia</taxon>
        <taxon>Myxococcales</taxon>
        <taxon>Cystobacterineae</taxon>
        <taxon>Archangiaceae</taxon>
        <taxon>Stigmatella</taxon>
    </lineage>
</organism>
<gene>
    <name evidence="7" type="ORF">SAMN05444354_11942</name>
</gene>
<name>A0A1H7ZNF9_STIAU</name>
<dbReference type="GO" id="GO:0046872">
    <property type="term" value="F:metal ion binding"/>
    <property type="evidence" value="ECO:0007669"/>
    <property type="project" value="UniProtKB-KW"/>
</dbReference>
<keyword evidence="5" id="KW-0732">Signal</keyword>
<evidence type="ECO:0000256" key="3">
    <source>
        <dbReference type="ARBA" id="ARBA00023004"/>
    </source>
</evidence>
<feature type="domain" description="Cytochrome c" evidence="6">
    <location>
        <begin position="17"/>
        <end position="103"/>
    </location>
</feature>
<accession>A0A1H7ZNF9</accession>
<dbReference type="InterPro" id="IPR009056">
    <property type="entry name" value="Cyt_c-like_dom"/>
</dbReference>
<dbReference type="RefSeq" id="WP_075009699.1">
    <property type="nucleotide sequence ID" value="NZ_FOAP01000019.1"/>
</dbReference>
<evidence type="ECO:0000256" key="2">
    <source>
        <dbReference type="ARBA" id="ARBA00022723"/>
    </source>
</evidence>
<reference evidence="8" key="1">
    <citation type="submission" date="2016-10" db="EMBL/GenBank/DDBJ databases">
        <authorList>
            <person name="Varghese N."/>
            <person name="Submissions S."/>
        </authorList>
    </citation>
    <scope>NUCLEOTIDE SEQUENCE [LARGE SCALE GENOMIC DNA]</scope>
    <source>
        <strain evidence="8">DSM 17044</strain>
    </source>
</reference>
<feature type="chain" id="PRO_5010260283" evidence="5">
    <location>
        <begin position="20"/>
        <end position="105"/>
    </location>
</feature>
<dbReference type="EMBL" id="FOAP01000019">
    <property type="protein sequence ID" value="SEM58987.1"/>
    <property type="molecule type" value="Genomic_DNA"/>
</dbReference>
<evidence type="ECO:0000313" key="7">
    <source>
        <dbReference type="EMBL" id="SEM58987.1"/>
    </source>
</evidence>
<keyword evidence="8" id="KW-1185">Reference proteome</keyword>
<proteinExistence type="predicted"/>
<dbReference type="Proteomes" id="UP000182719">
    <property type="component" value="Unassembled WGS sequence"/>
</dbReference>
<evidence type="ECO:0000256" key="5">
    <source>
        <dbReference type="SAM" id="SignalP"/>
    </source>
</evidence>
<dbReference type="PROSITE" id="PS51007">
    <property type="entry name" value="CYTC"/>
    <property type="match status" value="1"/>
</dbReference>
<protein>
    <submittedName>
        <fullName evidence="7">Cytochrome C oxidase, cbb3-type, subunit III</fullName>
    </submittedName>
</protein>
<sequence length="105" mass="11525">MKTRFALVLALSVAASAQADDVADVWKAKCKSCHGDDGKAKTKVGEREKIGDMSLPEWQKNHSDEKIRQAITEGVSGSKMKGYKDKLSTEEIDALVKYVRGLQAK</sequence>
<dbReference type="AlphaFoldDB" id="A0A1H7ZNF9"/>
<keyword evidence="3 4" id="KW-0408">Iron</keyword>
<dbReference type="SUPFAM" id="SSF46626">
    <property type="entry name" value="Cytochrome c"/>
    <property type="match status" value="1"/>
</dbReference>